<evidence type="ECO:0000259" key="1">
    <source>
        <dbReference type="PROSITE" id="PS50112"/>
    </source>
</evidence>
<dbReference type="RefSeq" id="WP_126762159.1">
    <property type="nucleotide sequence ID" value="NZ_JBHLTZ010000004.1"/>
</dbReference>
<accession>A0A432Y100</accession>
<keyword evidence="5" id="KW-1185">Reference proteome</keyword>
<gene>
    <name evidence="4" type="ORF">CWI69_04195</name>
</gene>
<evidence type="ECO:0008006" key="6">
    <source>
        <dbReference type="Google" id="ProtNLM"/>
    </source>
</evidence>
<dbReference type="InterPro" id="IPR052155">
    <property type="entry name" value="Biofilm_reg_signaling"/>
</dbReference>
<dbReference type="InterPro" id="IPR029787">
    <property type="entry name" value="Nucleotide_cyclase"/>
</dbReference>
<dbReference type="Pfam" id="PF08448">
    <property type="entry name" value="PAS_4"/>
    <property type="match status" value="2"/>
</dbReference>
<dbReference type="NCBIfam" id="TIGR00254">
    <property type="entry name" value="GGDEF"/>
    <property type="match status" value="1"/>
</dbReference>
<dbReference type="SUPFAM" id="SSF141868">
    <property type="entry name" value="EAL domain-like"/>
    <property type="match status" value="1"/>
</dbReference>
<dbReference type="CDD" id="cd01949">
    <property type="entry name" value="GGDEF"/>
    <property type="match status" value="1"/>
</dbReference>
<dbReference type="PANTHER" id="PTHR44757:SF2">
    <property type="entry name" value="BIOFILM ARCHITECTURE MAINTENANCE PROTEIN MBAA"/>
    <property type="match status" value="1"/>
</dbReference>
<dbReference type="PROSITE" id="PS50887">
    <property type="entry name" value="GGDEF"/>
    <property type="match status" value="1"/>
</dbReference>
<dbReference type="InterPro" id="IPR035919">
    <property type="entry name" value="EAL_sf"/>
</dbReference>
<organism evidence="4 5">
    <name type="scientific">Pseudidiomarina halophila</name>
    <dbReference type="NCBI Taxonomy" id="1449799"/>
    <lineage>
        <taxon>Bacteria</taxon>
        <taxon>Pseudomonadati</taxon>
        <taxon>Pseudomonadota</taxon>
        <taxon>Gammaproteobacteria</taxon>
        <taxon>Alteromonadales</taxon>
        <taxon>Idiomarinaceae</taxon>
        <taxon>Pseudidiomarina</taxon>
    </lineage>
</organism>
<reference evidence="5" key="1">
    <citation type="journal article" date="2018" name="Front. Microbiol.">
        <title>Genome-Based Analysis Reveals the Taxonomy and Diversity of the Family Idiomarinaceae.</title>
        <authorList>
            <person name="Liu Y."/>
            <person name="Lai Q."/>
            <person name="Shao Z."/>
        </authorList>
    </citation>
    <scope>NUCLEOTIDE SEQUENCE [LARGE SCALE GENOMIC DNA]</scope>
    <source>
        <strain evidence="5">BH195</strain>
    </source>
</reference>
<evidence type="ECO:0000313" key="5">
    <source>
        <dbReference type="Proteomes" id="UP000287198"/>
    </source>
</evidence>
<dbReference type="CDD" id="cd01948">
    <property type="entry name" value="EAL"/>
    <property type="match status" value="1"/>
</dbReference>
<dbReference type="PROSITE" id="PS50883">
    <property type="entry name" value="EAL"/>
    <property type="match status" value="1"/>
</dbReference>
<dbReference type="NCBIfam" id="TIGR00229">
    <property type="entry name" value="sensory_box"/>
    <property type="match status" value="1"/>
</dbReference>
<dbReference type="SMART" id="SM00091">
    <property type="entry name" value="PAS"/>
    <property type="match status" value="2"/>
</dbReference>
<dbReference type="Proteomes" id="UP000287198">
    <property type="component" value="Unassembled WGS sequence"/>
</dbReference>
<protein>
    <recommendedName>
        <fullName evidence="6">GGDEF domain-containing protein</fullName>
    </recommendedName>
</protein>
<dbReference type="PROSITE" id="PS50112">
    <property type="entry name" value="PAS"/>
    <property type="match status" value="1"/>
</dbReference>
<dbReference type="InterPro" id="IPR000014">
    <property type="entry name" value="PAS"/>
</dbReference>
<evidence type="ECO:0000259" key="3">
    <source>
        <dbReference type="PROSITE" id="PS50887"/>
    </source>
</evidence>
<dbReference type="SMART" id="SM00052">
    <property type="entry name" value="EAL"/>
    <property type="match status" value="1"/>
</dbReference>
<dbReference type="OrthoDB" id="9816034at2"/>
<dbReference type="Gene3D" id="3.20.20.450">
    <property type="entry name" value="EAL domain"/>
    <property type="match status" value="1"/>
</dbReference>
<feature type="domain" description="EAL" evidence="2">
    <location>
        <begin position="470"/>
        <end position="716"/>
    </location>
</feature>
<feature type="domain" description="PAS" evidence="1">
    <location>
        <begin position="6"/>
        <end position="79"/>
    </location>
</feature>
<dbReference type="SUPFAM" id="SSF55073">
    <property type="entry name" value="Nucleotide cyclase"/>
    <property type="match status" value="1"/>
</dbReference>
<sequence length="716" mass="79570">MPKNNQMTDYKKVFDNSLSPVVVFDTSFSVVTCNQSYEKLVGLKKTSMVGRTLLDALNSGNDEQNEQLLASFRRVIESKQPDRIPLLRYDWQSPGESGNSAGESRYWAVVKAPVLDDQGNVEYILNQPSDITELVNLKDKNYPSSLGITNSNDQFDQHISFLDLLSSERARIHELFKQPPGFICILSGDDYRFEMANQAYTELVAQYDIVGKTLVEAIPKVEEQGLVALVDEVVRSGQPYSAHALEFYAYPEGETKPRKTFVDFIFQPITDTSGKVTGIFVQGHDVTEAHNLTQTVSYQATHDPLTGLFNRRELQKRSTELANKKGSQALIYLDLDHFKIINDRCGHNAGDELLVQVADALQKETQRGFLSRVGGDEFIMLLPDYTADQALGVAEALSQCINDICFFWDGHRYSVTASMGIAEFGSSIGISYTDALSLADSACFLAKDKGRNRIQVSHSSDADIYQQLKDMDWVSRLKEAMREDRIVLYAQEIVALSHPETACHKEILSRLIDVDGTLVPPGSFITAAERFGLIEQLDRHIIRKVCQTIVTMQESGTAIPKLFINTSGITLSNPDFKDYIQQLLVDFPSVNPQNLCLEVTETAAVANLSRTAVMMQQIAELGINFALDDFGSGVATFNYLDKLPIKYIKIDGGFITNILTNQIGEMIVQSIQNIAGVMDVATIAECIEDTALIPHLQSIGIDYGQGYGIHKPAPFL</sequence>
<dbReference type="InterPro" id="IPR000160">
    <property type="entry name" value="GGDEF_dom"/>
</dbReference>
<dbReference type="InterPro" id="IPR035965">
    <property type="entry name" value="PAS-like_dom_sf"/>
</dbReference>
<dbReference type="EMBL" id="PIPW01000001">
    <property type="protein sequence ID" value="RUO54618.1"/>
    <property type="molecule type" value="Genomic_DNA"/>
</dbReference>
<dbReference type="Pfam" id="PF00563">
    <property type="entry name" value="EAL"/>
    <property type="match status" value="1"/>
</dbReference>
<proteinExistence type="predicted"/>
<dbReference type="SUPFAM" id="SSF55785">
    <property type="entry name" value="PYP-like sensor domain (PAS domain)"/>
    <property type="match status" value="2"/>
</dbReference>
<dbReference type="InterPro" id="IPR001633">
    <property type="entry name" value="EAL_dom"/>
</dbReference>
<dbReference type="InterPro" id="IPR013656">
    <property type="entry name" value="PAS_4"/>
</dbReference>
<comment type="caution">
    <text evidence="4">The sequence shown here is derived from an EMBL/GenBank/DDBJ whole genome shotgun (WGS) entry which is preliminary data.</text>
</comment>
<dbReference type="Pfam" id="PF00990">
    <property type="entry name" value="GGDEF"/>
    <property type="match status" value="1"/>
</dbReference>
<evidence type="ECO:0000259" key="2">
    <source>
        <dbReference type="PROSITE" id="PS50883"/>
    </source>
</evidence>
<name>A0A432Y100_9GAMM</name>
<dbReference type="AlphaFoldDB" id="A0A432Y100"/>
<dbReference type="SMART" id="SM00267">
    <property type="entry name" value="GGDEF"/>
    <property type="match status" value="1"/>
</dbReference>
<evidence type="ECO:0000313" key="4">
    <source>
        <dbReference type="EMBL" id="RUO54618.1"/>
    </source>
</evidence>
<dbReference type="PANTHER" id="PTHR44757">
    <property type="entry name" value="DIGUANYLATE CYCLASE DGCP"/>
    <property type="match status" value="1"/>
</dbReference>
<dbReference type="Gene3D" id="3.30.70.270">
    <property type="match status" value="1"/>
</dbReference>
<dbReference type="InterPro" id="IPR043128">
    <property type="entry name" value="Rev_trsase/Diguanyl_cyclase"/>
</dbReference>
<dbReference type="Gene3D" id="3.30.450.20">
    <property type="entry name" value="PAS domain"/>
    <property type="match status" value="2"/>
</dbReference>
<feature type="domain" description="GGDEF" evidence="3">
    <location>
        <begin position="326"/>
        <end position="459"/>
    </location>
</feature>